<feature type="chain" id="PRO_5043045137" evidence="1">
    <location>
        <begin position="28"/>
        <end position="61"/>
    </location>
</feature>
<evidence type="ECO:0000313" key="2">
    <source>
        <dbReference type="EMBL" id="KAK4772270.1"/>
    </source>
</evidence>
<accession>A0AAN7KYE8</accession>
<reference evidence="2 3" key="1">
    <citation type="journal article" date="2023" name="Hortic Res">
        <title>Pangenome of water caltrop reveals structural variations and asymmetric subgenome divergence after allopolyploidization.</title>
        <authorList>
            <person name="Zhang X."/>
            <person name="Chen Y."/>
            <person name="Wang L."/>
            <person name="Yuan Y."/>
            <person name="Fang M."/>
            <person name="Shi L."/>
            <person name="Lu R."/>
            <person name="Comes H.P."/>
            <person name="Ma Y."/>
            <person name="Chen Y."/>
            <person name="Huang G."/>
            <person name="Zhou Y."/>
            <person name="Zheng Z."/>
            <person name="Qiu Y."/>
        </authorList>
    </citation>
    <scope>NUCLEOTIDE SEQUENCE [LARGE SCALE GENOMIC DNA]</scope>
    <source>
        <strain evidence="2">F231</strain>
    </source>
</reference>
<dbReference type="AlphaFoldDB" id="A0AAN7KYE8"/>
<keyword evidence="3" id="KW-1185">Reference proteome</keyword>
<sequence length="61" mass="6510">MAVLFFFLSAALFLISSLMLHVSPAPGDHVVLEEGYVVTTVFDGPSLGPAGDARIVQFDRS</sequence>
<keyword evidence="1" id="KW-0732">Signal</keyword>
<organism evidence="2 3">
    <name type="scientific">Trapa natans</name>
    <name type="common">Water chestnut</name>
    <dbReference type="NCBI Taxonomy" id="22666"/>
    <lineage>
        <taxon>Eukaryota</taxon>
        <taxon>Viridiplantae</taxon>
        <taxon>Streptophyta</taxon>
        <taxon>Embryophyta</taxon>
        <taxon>Tracheophyta</taxon>
        <taxon>Spermatophyta</taxon>
        <taxon>Magnoliopsida</taxon>
        <taxon>eudicotyledons</taxon>
        <taxon>Gunneridae</taxon>
        <taxon>Pentapetalae</taxon>
        <taxon>rosids</taxon>
        <taxon>malvids</taxon>
        <taxon>Myrtales</taxon>
        <taxon>Lythraceae</taxon>
        <taxon>Trapa</taxon>
    </lineage>
</organism>
<evidence type="ECO:0000256" key="1">
    <source>
        <dbReference type="SAM" id="SignalP"/>
    </source>
</evidence>
<protein>
    <submittedName>
        <fullName evidence="2">Uncharacterized protein</fullName>
    </submittedName>
</protein>
<dbReference type="EMBL" id="JAXQNO010000020">
    <property type="protein sequence ID" value="KAK4772270.1"/>
    <property type="molecule type" value="Genomic_DNA"/>
</dbReference>
<dbReference type="Proteomes" id="UP001346149">
    <property type="component" value="Unassembled WGS sequence"/>
</dbReference>
<comment type="caution">
    <text evidence="2">The sequence shown here is derived from an EMBL/GenBank/DDBJ whole genome shotgun (WGS) entry which is preliminary data.</text>
</comment>
<feature type="signal peptide" evidence="1">
    <location>
        <begin position="1"/>
        <end position="27"/>
    </location>
</feature>
<evidence type="ECO:0000313" key="3">
    <source>
        <dbReference type="Proteomes" id="UP001346149"/>
    </source>
</evidence>
<name>A0AAN7KYE8_TRANT</name>
<proteinExistence type="predicted"/>
<gene>
    <name evidence="2" type="ORF">SAY86_014045</name>
</gene>